<proteinExistence type="predicted"/>
<evidence type="ECO:0000313" key="1">
    <source>
        <dbReference type="EMBL" id="CAY80366.1"/>
    </source>
</evidence>
<sequence length="129" mass="14498">MFPLRAVLEPCLKNVIIPIVGMVKDSISTTSKLLAESRPPLSSNFHFSYENLFSYSLLSHPVVIDTATATITRRTEQLLNRKIISFSKRFPASNIYVYQEAFTYHDTASDFIIADSYYITTPSSSGHAL</sequence>
<name>C8ZAX2_YEAS8</name>
<protein>
    <submittedName>
        <fullName evidence="1">EC1118_1I12_0331p</fullName>
    </submittedName>
</protein>
<organism evidence="1 2">
    <name type="scientific">Saccharomyces cerevisiae (strain Lalvin EC1118 / Prise de mousse)</name>
    <name type="common">Baker's yeast</name>
    <dbReference type="NCBI Taxonomy" id="643680"/>
    <lineage>
        <taxon>Eukaryota</taxon>
        <taxon>Fungi</taxon>
        <taxon>Dikarya</taxon>
        <taxon>Ascomycota</taxon>
        <taxon>Saccharomycotina</taxon>
        <taxon>Saccharomycetes</taxon>
        <taxon>Saccharomycetales</taxon>
        <taxon>Saccharomycetaceae</taxon>
        <taxon>Saccharomyces</taxon>
    </lineage>
</organism>
<evidence type="ECO:0000313" key="2">
    <source>
        <dbReference type="Proteomes" id="UP000000286"/>
    </source>
</evidence>
<dbReference type="AlphaFoldDB" id="C8ZAX2"/>
<dbReference type="HOGENOM" id="CLU_2198490_0_0_1"/>
<accession>C8ZAX2</accession>
<reference evidence="1 2" key="1">
    <citation type="journal article" date="2009" name="Proc. Natl. Acad. Sci. U.S.A.">
        <title>Eukaryote-to-eukaryote gene transfer events revealed by the genome sequence of the wine yeast Saccharomyces cerevisiae EC1118.</title>
        <authorList>
            <person name="Novo M."/>
            <person name="Bigey F."/>
            <person name="Beyne E."/>
            <person name="Galeote V."/>
            <person name="Gavory F."/>
            <person name="Mallet S."/>
            <person name="Cambot B."/>
            <person name="Legras J.L."/>
            <person name="Wincker P."/>
            <person name="Casaregola S."/>
            <person name="Dequin S."/>
        </authorList>
    </citation>
    <scope>NUCLEOTIDE SEQUENCE [LARGE SCALE GENOMIC DNA]</scope>
    <source>
        <strain evidence="2">Lalvin EC1118 / Prise de mousse</strain>
    </source>
</reference>
<dbReference type="Proteomes" id="UP000000286">
    <property type="component" value="Chromosome IX"/>
</dbReference>
<gene>
    <name evidence="1" type="ORF">EC1118_1I12_0331g</name>
</gene>
<dbReference type="EMBL" id="FN393074">
    <property type="protein sequence ID" value="CAY80366.1"/>
    <property type="molecule type" value="Genomic_DNA"/>
</dbReference>